<dbReference type="CDD" id="cd00293">
    <property type="entry name" value="USP-like"/>
    <property type="match status" value="1"/>
</dbReference>
<evidence type="ECO:0000259" key="2">
    <source>
        <dbReference type="Pfam" id="PF00582"/>
    </source>
</evidence>
<dbReference type="PANTHER" id="PTHR46268:SF6">
    <property type="entry name" value="UNIVERSAL STRESS PROTEIN UP12"/>
    <property type="match status" value="1"/>
</dbReference>
<dbReference type="PANTHER" id="PTHR46268">
    <property type="entry name" value="STRESS RESPONSE PROTEIN NHAX"/>
    <property type="match status" value="1"/>
</dbReference>
<proteinExistence type="inferred from homology"/>
<dbReference type="InterPro" id="IPR014729">
    <property type="entry name" value="Rossmann-like_a/b/a_fold"/>
</dbReference>
<dbReference type="Gene3D" id="3.40.50.620">
    <property type="entry name" value="HUPs"/>
    <property type="match status" value="1"/>
</dbReference>
<feature type="domain" description="UspA" evidence="2">
    <location>
        <begin position="1"/>
        <end position="138"/>
    </location>
</feature>
<gene>
    <name evidence="3" type="ORF">C440_09833</name>
</gene>
<reference evidence="3 4" key="1">
    <citation type="journal article" date="2014" name="PLoS Genet.">
        <title>Phylogenetically driven sequencing of extremely halophilic archaea reveals strategies for static and dynamic osmo-response.</title>
        <authorList>
            <person name="Becker E.A."/>
            <person name="Seitzer P.M."/>
            <person name="Tritt A."/>
            <person name="Larsen D."/>
            <person name="Krusor M."/>
            <person name="Yao A.I."/>
            <person name="Wu D."/>
            <person name="Madern D."/>
            <person name="Eisen J.A."/>
            <person name="Darling A.E."/>
            <person name="Facciotti M.T."/>
        </authorList>
    </citation>
    <scope>NUCLEOTIDE SEQUENCE [LARGE SCALE GENOMIC DNA]</scope>
    <source>
        <strain evidence="3 4">ATCC BAA-1512</strain>
    </source>
</reference>
<dbReference type="Pfam" id="PF00582">
    <property type="entry name" value="Usp"/>
    <property type="match status" value="1"/>
</dbReference>
<evidence type="ECO:0000313" key="4">
    <source>
        <dbReference type="Proteomes" id="UP000011550"/>
    </source>
</evidence>
<organism evidence="3 4">
    <name type="scientific">Haloferax mucosum ATCC BAA-1512</name>
    <dbReference type="NCBI Taxonomy" id="662479"/>
    <lineage>
        <taxon>Archaea</taxon>
        <taxon>Methanobacteriati</taxon>
        <taxon>Methanobacteriota</taxon>
        <taxon>Stenosarchaea group</taxon>
        <taxon>Halobacteria</taxon>
        <taxon>Halobacteriales</taxon>
        <taxon>Haloferacaceae</taxon>
        <taxon>Haloferax</taxon>
    </lineage>
</organism>
<dbReference type="RefSeq" id="WP_008320236.1">
    <property type="nucleotide sequence ID" value="NZ_AOLN01000012.1"/>
</dbReference>
<dbReference type="AlphaFoldDB" id="M0IG98"/>
<dbReference type="PRINTS" id="PR01438">
    <property type="entry name" value="UNVRSLSTRESS"/>
</dbReference>
<protein>
    <submittedName>
        <fullName evidence="3">Universal stress protein</fullName>
    </submittedName>
</protein>
<dbReference type="InterPro" id="IPR006016">
    <property type="entry name" value="UspA"/>
</dbReference>
<evidence type="ECO:0000256" key="1">
    <source>
        <dbReference type="ARBA" id="ARBA00008791"/>
    </source>
</evidence>
<evidence type="ECO:0000313" key="3">
    <source>
        <dbReference type="EMBL" id="ELZ94469.1"/>
    </source>
</evidence>
<dbReference type="PATRIC" id="fig|662479.7.peg.1993"/>
<dbReference type="Proteomes" id="UP000011550">
    <property type="component" value="Unassembled WGS sequence"/>
</dbReference>
<dbReference type="InterPro" id="IPR006015">
    <property type="entry name" value="Universal_stress_UspA"/>
</dbReference>
<dbReference type="OrthoDB" id="105697at2157"/>
<name>M0IG98_9EURY</name>
<comment type="similarity">
    <text evidence="1">Belongs to the universal stress protein A family.</text>
</comment>
<dbReference type="SUPFAM" id="SSF52402">
    <property type="entry name" value="Adenine nucleotide alpha hydrolases-like"/>
    <property type="match status" value="1"/>
</dbReference>
<accession>M0IG98</accession>
<sequence>MYDHVLIPIDGSDGSDRGVEYGLDIAQKYDATVHTLYVVDKRVYGDTPAFSSDELFFEQVEDRGEELLTSVETQAKDLDLDVVRVCKRGVPHEVILDYTDDNDIDLIVMGRHGHSDFQLPHIGSCTDRVIRLANVPVLPV</sequence>
<dbReference type="EMBL" id="AOLN01000012">
    <property type="protein sequence ID" value="ELZ94469.1"/>
    <property type="molecule type" value="Genomic_DNA"/>
</dbReference>
<comment type="caution">
    <text evidence="3">The sequence shown here is derived from an EMBL/GenBank/DDBJ whole genome shotgun (WGS) entry which is preliminary data.</text>
</comment>
<keyword evidence="4" id="KW-1185">Reference proteome</keyword>